<evidence type="ECO:0000256" key="5">
    <source>
        <dbReference type="ARBA" id="ARBA00022825"/>
    </source>
</evidence>
<evidence type="ECO:0000256" key="6">
    <source>
        <dbReference type="PIRSR" id="PIRSR615500-1"/>
    </source>
</evidence>
<feature type="domain" description="Peptidase S8/S53" evidence="8">
    <location>
        <begin position="84"/>
        <end position="537"/>
    </location>
</feature>
<evidence type="ECO:0000259" key="8">
    <source>
        <dbReference type="Pfam" id="PF00082"/>
    </source>
</evidence>
<dbReference type="InterPro" id="IPR045051">
    <property type="entry name" value="SBT"/>
</dbReference>
<evidence type="ECO:0000313" key="11">
    <source>
        <dbReference type="EMBL" id="PIA49741.1"/>
    </source>
</evidence>
<feature type="active site" description="Charge relay system" evidence="6 7">
    <location>
        <position position="92"/>
    </location>
</feature>
<evidence type="ECO:0000256" key="7">
    <source>
        <dbReference type="PROSITE-ProRule" id="PRU01240"/>
    </source>
</evidence>
<dbReference type="Pfam" id="PF17766">
    <property type="entry name" value="fn3_6"/>
    <property type="match status" value="1"/>
</dbReference>
<dbReference type="InterPro" id="IPR036852">
    <property type="entry name" value="Peptidase_S8/S53_dom_sf"/>
</dbReference>
<keyword evidence="3" id="KW-0732">Signal</keyword>
<dbReference type="EMBL" id="KZ305030">
    <property type="protein sequence ID" value="PIA49741.1"/>
    <property type="molecule type" value="Genomic_DNA"/>
</dbReference>
<evidence type="ECO:0000313" key="12">
    <source>
        <dbReference type="Proteomes" id="UP000230069"/>
    </source>
</evidence>
<evidence type="ECO:0000256" key="3">
    <source>
        <dbReference type="ARBA" id="ARBA00022729"/>
    </source>
</evidence>
<keyword evidence="5 7" id="KW-0720">Serine protease</keyword>
<dbReference type="AlphaFoldDB" id="A0A2G5E212"/>
<dbReference type="GO" id="GO:0006508">
    <property type="term" value="P:proteolysis"/>
    <property type="evidence" value="ECO:0007669"/>
    <property type="project" value="UniProtKB-KW"/>
</dbReference>
<keyword evidence="4 7" id="KW-0378">Hydrolase</keyword>
<accession>A0A2G5E212</accession>
<dbReference type="InterPro" id="IPR015500">
    <property type="entry name" value="Peptidase_S8_subtilisin-rel"/>
</dbReference>
<dbReference type="PRINTS" id="PR00723">
    <property type="entry name" value="SUBTILISIN"/>
</dbReference>
<dbReference type="InterPro" id="IPR010259">
    <property type="entry name" value="S8pro/Inhibitor_I9"/>
</dbReference>
<dbReference type="PANTHER" id="PTHR10795">
    <property type="entry name" value="PROPROTEIN CONVERTASE SUBTILISIN/KEXIN"/>
    <property type="match status" value="1"/>
</dbReference>
<dbReference type="Pfam" id="PF00082">
    <property type="entry name" value="Peptidase_S8"/>
    <property type="match status" value="1"/>
</dbReference>
<organism evidence="11 12">
    <name type="scientific">Aquilegia coerulea</name>
    <name type="common">Rocky mountain columbine</name>
    <dbReference type="NCBI Taxonomy" id="218851"/>
    <lineage>
        <taxon>Eukaryota</taxon>
        <taxon>Viridiplantae</taxon>
        <taxon>Streptophyta</taxon>
        <taxon>Embryophyta</taxon>
        <taxon>Tracheophyta</taxon>
        <taxon>Spermatophyta</taxon>
        <taxon>Magnoliopsida</taxon>
        <taxon>Ranunculales</taxon>
        <taxon>Ranunculaceae</taxon>
        <taxon>Thalictroideae</taxon>
        <taxon>Aquilegia</taxon>
    </lineage>
</organism>
<gene>
    <name evidence="11" type="ORF">AQUCO_01300473v1</name>
</gene>
<keyword evidence="2 7" id="KW-0645">Protease</keyword>
<dbReference type="Pfam" id="PF05922">
    <property type="entry name" value="Inhibitor_I9"/>
    <property type="match status" value="1"/>
</dbReference>
<name>A0A2G5E212_AQUCA</name>
<dbReference type="GO" id="GO:0004252">
    <property type="term" value="F:serine-type endopeptidase activity"/>
    <property type="evidence" value="ECO:0007669"/>
    <property type="project" value="UniProtKB-UniRule"/>
</dbReference>
<dbReference type="InterPro" id="IPR034197">
    <property type="entry name" value="Peptidases_S8_3"/>
</dbReference>
<feature type="domain" description="Inhibitor I9" evidence="9">
    <location>
        <begin position="15"/>
        <end position="62"/>
    </location>
</feature>
<evidence type="ECO:0000256" key="2">
    <source>
        <dbReference type="ARBA" id="ARBA00022670"/>
    </source>
</evidence>
<dbReference type="PROSITE" id="PS51892">
    <property type="entry name" value="SUBTILASE"/>
    <property type="match status" value="1"/>
</dbReference>
<dbReference type="InterPro" id="IPR023828">
    <property type="entry name" value="Peptidase_S8_Ser-AS"/>
</dbReference>
<dbReference type="Gene3D" id="3.50.30.30">
    <property type="match status" value="1"/>
</dbReference>
<dbReference type="InParanoid" id="A0A2G5E212"/>
<dbReference type="OrthoDB" id="206201at2759"/>
<dbReference type="FunFam" id="3.40.50.200:FF:000006">
    <property type="entry name" value="Subtilisin-like protease SBT1.5"/>
    <property type="match status" value="1"/>
</dbReference>
<dbReference type="Proteomes" id="UP000230069">
    <property type="component" value="Unassembled WGS sequence"/>
</dbReference>
<proteinExistence type="inferred from homology"/>
<dbReference type="SUPFAM" id="SSF52743">
    <property type="entry name" value="Subtilisin-like"/>
    <property type="match status" value="1"/>
</dbReference>
<feature type="active site" description="Charge relay system" evidence="6 7">
    <location>
        <position position="157"/>
    </location>
</feature>
<sequence>MSQLLINVLKFRSAIVAKDSIIQSYTRSFNAFAARLSPDEVKKLANAENVLSVYPNRYYKLHTTKSWDFLGFPQTVPRNAKSESDIVIGLLDTGISPDLDSFNDKGFGPPPAKWKGTCNHYANFSGCNNKIVGARYFRFDNKADPMDILSPMDVHGHGTHTASTAAGNVVANANLYGLAQGTARGAVPSARIAMYKVCWESTGCSDIDILGGFEAAIDDGVDVISISAGGEPGHDFYGNDSIAIGSFHAMKRGIITVASAGNGGPSYGSVKNHAPWILTVAASSIGRQFTSKVTLGNGNNLTGIGINTFAPTQKQYPLVNGSDASNNSTNMHHYRYCDVDTLVPTKVKGKLVYCEFMKNTETEIQKVGAVGTIIQTDDLPDVARIYGVPATSVNKTIGKGIIKEYMSSTRAPSAVIYGSVEVKVPAPFVASFSSRGPNPGTTNILKPDIAAPGVNILAAYTPLKPLTELKGDTRHSKFTIMSGTSMACPHVAGTAAYIKSFHPEWSPATIKSAIITTATPMTPNSKDSDFDSEFAYGAGQINPTKAVNPGLIYDMDSSNYTQFLCQEGYNETYLRILVQSKSVNCSASPVGQGLNTINYPSMQLSVKENQTTVGNFQRTVTNVGPARSIYNCTIKAPQGVEMTVNPVTLSFTQMFQTRNFTVGVKVEAMGKIQTTLSGSLLWTSGEYV</sequence>
<dbReference type="Gene3D" id="3.30.70.80">
    <property type="entry name" value="Peptidase S8 propeptide/proteinase inhibitor I9"/>
    <property type="match status" value="1"/>
</dbReference>
<dbReference type="STRING" id="218851.A0A2G5E212"/>
<evidence type="ECO:0000259" key="10">
    <source>
        <dbReference type="Pfam" id="PF17766"/>
    </source>
</evidence>
<dbReference type="PROSITE" id="PS00138">
    <property type="entry name" value="SUBTILASE_SER"/>
    <property type="match status" value="1"/>
</dbReference>
<dbReference type="Gene3D" id="2.60.40.2310">
    <property type="match status" value="1"/>
</dbReference>
<protein>
    <submittedName>
        <fullName evidence="11">Uncharacterized protein</fullName>
    </submittedName>
</protein>
<dbReference type="FunCoup" id="A0A2G5E212">
    <property type="interactions" value="72"/>
</dbReference>
<dbReference type="Gene3D" id="3.40.50.200">
    <property type="entry name" value="Peptidase S8/S53 domain"/>
    <property type="match status" value="1"/>
</dbReference>
<reference evidence="11 12" key="1">
    <citation type="submission" date="2017-09" db="EMBL/GenBank/DDBJ databases">
        <title>WGS assembly of Aquilegia coerulea Goldsmith.</title>
        <authorList>
            <person name="Hodges S."/>
            <person name="Kramer E."/>
            <person name="Nordborg M."/>
            <person name="Tomkins J."/>
            <person name="Borevitz J."/>
            <person name="Derieg N."/>
            <person name="Yan J."/>
            <person name="Mihaltcheva S."/>
            <person name="Hayes R.D."/>
            <person name="Rokhsar D."/>
        </authorList>
    </citation>
    <scope>NUCLEOTIDE SEQUENCE [LARGE SCALE GENOMIC DNA]</scope>
    <source>
        <strain evidence="12">cv. Goldsmith</strain>
    </source>
</reference>
<feature type="active site" description="Charge relay system" evidence="6 7">
    <location>
        <position position="485"/>
    </location>
</feature>
<evidence type="ECO:0000256" key="1">
    <source>
        <dbReference type="ARBA" id="ARBA00011073"/>
    </source>
</evidence>
<evidence type="ECO:0000256" key="4">
    <source>
        <dbReference type="ARBA" id="ARBA00022801"/>
    </source>
</evidence>
<dbReference type="InterPro" id="IPR037045">
    <property type="entry name" value="S8pro/Inhibitor_I9_sf"/>
</dbReference>
<dbReference type="CDD" id="cd04852">
    <property type="entry name" value="Peptidases_S8_3"/>
    <property type="match status" value="1"/>
</dbReference>
<feature type="domain" description="Subtilisin-like protease fibronectin type-III" evidence="10">
    <location>
        <begin position="597"/>
        <end position="687"/>
    </location>
</feature>
<evidence type="ECO:0000259" key="9">
    <source>
        <dbReference type="Pfam" id="PF05922"/>
    </source>
</evidence>
<dbReference type="InterPro" id="IPR000209">
    <property type="entry name" value="Peptidase_S8/S53_dom"/>
</dbReference>
<dbReference type="InterPro" id="IPR041469">
    <property type="entry name" value="Subtilisin-like_FN3"/>
</dbReference>
<keyword evidence="12" id="KW-1185">Reference proteome</keyword>
<feature type="non-terminal residue" evidence="11">
    <location>
        <position position="688"/>
    </location>
</feature>
<comment type="similarity">
    <text evidence="1 7">Belongs to the peptidase S8 family.</text>
</comment>
<dbReference type="CDD" id="cd02120">
    <property type="entry name" value="PA_subtilisin_like"/>
    <property type="match status" value="1"/>
</dbReference>